<keyword evidence="1 6" id="KW-0963">Cytoplasm</keyword>
<comment type="similarity">
    <text evidence="6">Belongs to the methyltransferase superfamily. RNA methyltransferase RsmG family.</text>
</comment>
<feature type="binding site" evidence="6">
    <location>
        <position position="121"/>
    </location>
    <ligand>
        <name>S-adenosyl-L-methionine</name>
        <dbReference type="ChEBI" id="CHEBI:59789"/>
    </ligand>
</feature>
<dbReference type="PANTHER" id="PTHR31760">
    <property type="entry name" value="S-ADENOSYL-L-METHIONINE-DEPENDENT METHYLTRANSFERASES SUPERFAMILY PROTEIN"/>
    <property type="match status" value="1"/>
</dbReference>
<comment type="subcellular location">
    <subcellularLocation>
        <location evidence="6">Cytoplasm</location>
    </subcellularLocation>
</comment>
<keyword evidence="2 6" id="KW-0698">rRNA processing</keyword>
<accession>A0A0S3QRM8</accession>
<evidence type="ECO:0000256" key="4">
    <source>
        <dbReference type="ARBA" id="ARBA00022679"/>
    </source>
</evidence>
<dbReference type="KEGG" id="ttk:TST_0119"/>
<dbReference type="EC" id="2.1.1.-" evidence="6"/>
<dbReference type="GO" id="GO:0070043">
    <property type="term" value="F:rRNA (guanine-N7-)-methyltransferase activity"/>
    <property type="evidence" value="ECO:0007669"/>
    <property type="project" value="UniProtKB-UniRule"/>
</dbReference>
<feature type="binding site" evidence="6">
    <location>
        <position position="59"/>
    </location>
    <ligand>
        <name>S-adenosyl-L-methionine</name>
        <dbReference type="ChEBI" id="CHEBI:59789"/>
    </ligand>
</feature>
<dbReference type="EMBL" id="AP013035">
    <property type="protein sequence ID" value="BAT70929.1"/>
    <property type="molecule type" value="Genomic_DNA"/>
</dbReference>
<feature type="binding site" evidence="6">
    <location>
        <begin position="105"/>
        <end position="106"/>
    </location>
    <ligand>
        <name>S-adenosyl-L-methionine</name>
        <dbReference type="ChEBI" id="CHEBI:59789"/>
    </ligand>
</feature>
<evidence type="ECO:0000256" key="5">
    <source>
        <dbReference type="ARBA" id="ARBA00022691"/>
    </source>
</evidence>
<dbReference type="InterPro" id="IPR003682">
    <property type="entry name" value="rRNA_ssu_MeTfrase_G"/>
</dbReference>
<dbReference type="STRING" id="1298851.TST_0119"/>
<dbReference type="HAMAP" id="MF_00074">
    <property type="entry name" value="16SrRNA_methyltr_G"/>
    <property type="match status" value="1"/>
</dbReference>
<dbReference type="CDD" id="cd02440">
    <property type="entry name" value="AdoMet_MTases"/>
    <property type="match status" value="1"/>
</dbReference>
<dbReference type="PANTHER" id="PTHR31760:SF0">
    <property type="entry name" value="S-ADENOSYL-L-METHIONINE-DEPENDENT METHYLTRANSFERASES SUPERFAMILY PROTEIN"/>
    <property type="match status" value="1"/>
</dbReference>
<evidence type="ECO:0000313" key="7">
    <source>
        <dbReference type="EMBL" id="BAT70929.1"/>
    </source>
</evidence>
<proteinExistence type="inferred from homology"/>
<dbReference type="OrthoDB" id="9808773at2"/>
<dbReference type="Proteomes" id="UP000063234">
    <property type="component" value="Chromosome"/>
</dbReference>
<evidence type="ECO:0000256" key="3">
    <source>
        <dbReference type="ARBA" id="ARBA00022603"/>
    </source>
</evidence>
<reference evidence="8" key="1">
    <citation type="journal article" date="2018" name="Science">
        <title>A primordial and reversible TCA cycle in a facultatively chemolithoautotrophic thermophile.</title>
        <authorList>
            <person name="Nunoura T."/>
            <person name="Chikaraishi Y."/>
            <person name="Izaki R."/>
            <person name="Suwa T."/>
            <person name="Sato T."/>
            <person name="Harada T."/>
            <person name="Mori K."/>
            <person name="Kato Y."/>
            <person name="Miyazaki M."/>
            <person name="Shimamura S."/>
            <person name="Yanagawa K."/>
            <person name="Shuto A."/>
            <person name="Ohkouchi N."/>
            <person name="Fujita N."/>
            <person name="Takaki Y."/>
            <person name="Atomi H."/>
            <person name="Takai K."/>
        </authorList>
    </citation>
    <scope>NUCLEOTIDE SEQUENCE [LARGE SCALE GENOMIC DNA]</scope>
    <source>
        <strain evidence="8">DSM 17441 / JCM 13301 / NBRC 103674 / ABI70S6</strain>
    </source>
</reference>
<dbReference type="Gene3D" id="3.40.50.150">
    <property type="entry name" value="Vaccinia Virus protein VP39"/>
    <property type="match status" value="1"/>
</dbReference>
<evidence type="ECO:0000256" key="6">
    <source>
        <dbReference type="HAMAP-Rule" id="MF_00074"/>
    </source>
</evidence>
<dbReference type="RefSeq" id="WP_068548685.1">
    <property type="nucleotide sequence ID" value="NZ_AP013035.1"/>
</dbReference>
<sequence length="187" mass="21220">MDPFERLVQLIKKWNRKINITGLKDEASIKRELIEDSLKPLEFKLLYSPVMDAGCGAGFPTLPLAIKATEVQFISVDSNRKKINFLRYAIRELGITNVKPVWGRLEEQTELLDSFNTVLSKAFMPPERAVEFLYPFLKQGGKLIVYTTSNSLDGGVLQRAQEFYAKVEVLPYTISDSSQRALLVCTK</sequence>
<comment type="caution">
    <text evidence="6">Lacks conserved residue(s) required for the propagation of feature annotation.</text>
</comment>
<dbReference type="AlphaFoldDB" id="A0A0S3QRM8"/>
<evidence type="ECO:0000256" key="1">
    <source>
        <dbReference type="ARBA" id="ARBA00022490"/>
    </source>
</evidence>
<keyword evidence="8" id="KW-1185">Reference proteome</keyword>
<dbReference type="InterPro" id="IPR029063">
    <property type="entry name" value="SAM-dependent_MTases_sf"/>
</dbReference>
<dbReference type="Pfam" id="PF02527">
    <property type="entry name" value="GidB"/>
    <property type="match status" value="1"/>
</dbReference>
<keyword evidence="4 6" id="KW-0808">Transferase</keyword>
<dbReference type="SUPFAM" id="SSF53335">
    <property type="entry name" value="S-adenosyl-L-methionine-dependent methyltransferases"/>
    <property type="match status" value="1"/>
</dbReference>
<evidence type="ECO:0000256" key="2">
    <source>
        <dbReference type="ARBA" id="ARBA00022552"/>
    </source>
</evidence>
<dbReference type="NCBIfam" id="TIGR00138">
    <property type="entry name" value="rsmG_gidB"/>
    <property type="match status" value="1"/>
</dbReference>
<gene>
    <name evidence="7" type="primary">gidB</name>
    <name evidence="6" type="synonym">rsmG</name>
    <name evidence="7" type="ORF">TST_0119</name>
</gene>
<keyword evidence="5 6" id="KW-0949">S-adenosyl-L-methionine</keyword>
<protein>
    <recommendedName>
        <fullName evidence="6">Ribosomal RNA small subunit methyltransferase G</fullName>
        <ecNumber evidence="6">2.1.1.-</ecNumber>
    </recommendedName>
    <alternativeName>
        <fullName evidence="6">16S rRNA 7-methylguanosine methyltransferase</fullName>
        <shortName evidence="6">16S rRNA m7G methyltransferase</shortName>
    </alternativeName>
</protein>
<name>A0A0S3QRM8_THET7</name>
<evidence type="ECO:0000313" key="8">
    <source>
        <dbReference type="Proteomes" id="UP000063234"/>
    </source>
</evidence>
<dbReference type="GO" id="GO:0005829">
    <property type="term" value="C:cytosol"/>
    <property type="evidence" value="ECO:0007669"/>
    <property type="project" value="TreeGrafter"/>
</dbReference>
<organism evidence="7 8">
    <name type="scientific">Thermosulfidibacter takaii (strain DSM 17441 / JCM 13301 / NBRC 103674 / ABI70S6)</name>
    <dbReference type="NCBI Taxonomy" id="1298851"/>
    <lineage>
        <taxon>Bacteria</taxon>
        <taxon>Pseudomonadati</taxon>
        <taxon>Thermosulfidibacterota</taxon>
        <taxon>Thermosulfidibacteria</taxon>
        <taxon>Thermosulfidibacterales</taxon>
        <taxon>Thermosulfidibacteraceae</taxon>
    </lineage>
</organism>
<keyword evidence="3 6" id="KW-0489">Methyltransferase</keyword>
<comment type="function">
    <text evidence="6">Specifically methylates the N7 position of a guanine in 16S rRNA.</text>
</comment>
<feature type="binding site" evidence="6">
    <location>
        <position position="54"/>
    </location>
    <ligand>
        <name>S-adenosyl-L-methionine</name>
        <dbReference type="ChEBI" id="CHEBI:59789"/>
    </ligand>
</feature>